<name>A0A9D1D516_9ACTN</name>
<dbReference type="PROSITE" id="PS50893">
    <property type="entry name" value="ABC_TRANSPORTER_2"/>
    <property type="match status" value="1"/>
</dbReference>
<dbReference type="GO" id="GO:0005524">
    <property type="term" value="F:ATP binding"/>
    <property type="evidence" value="ECO:0007669"/>
    <property type="project" value="UniProtKB-KW"/>
</dbReference>
<reference evidence="4" key="1">
    <citation type="submission" date="2020-10" db="EMBL/GenBank/DDBJ databases">
        <authorList>
            <person name="Gilroy R."/>
        </authorList>
    </citation>
    <scope>NUCLEOTIDE SEQUENCE</scope>
    <source>
        <strain evidence="4">ChiGjej1B1-2707</strain>
    </source>
</reference>
<feature type="domain" description="ABC transporter" evidence="3">
    <location>
        <begin position="4"/>
        <end position="177"/>
    </location>
</feature>
<sequence length="177" mass="18383">MDAIRTSSLTKAYGSKRAVDGVSLTVGAGEIYGFVGRNGAGKSTLMKMLAGLVLPTAGEIEILGERQAPGCTSRRLGALIESPGIHPGLTGLDNVMVRALALGVPRAKAASMEALEIVGLASVAKKRAKTYSLGMKQRLGLAIALVGSPDLLLLDEPFNGLDPQAVREVRTTIMNLA</sequence>
<comment type="similarity">
    <text evidence="1">Belongs to the ABC transporter superfamily.</text>
</comment>
<evidence type="ECO:0000256" key="1">
    <source>
        <dbReference type="ARBA" id="ARBA00005417"/>
    </source>
</evidence>
<keyword evidence="4" id="KW-0547">Nucleotide-binding</keyword>
<dbReference type="SUPFAM" id="SSF52540">
    <property type="entry name" value="P-loop containing nucleoside triphosphate hydrolases"/>
    <property type="match status" value="1"/>
</dbReference>
<dbReference type="PANTHER" id="PTHR43335:SF4">
    <property type="entry name" value="ABC TRANSPORTER, ATP-BINDING PROTEIN"/>
    <property type="match status" value="1"/>
</dbReference>
<dbReference type="PANTHER" id="PTHR43335">
    <property type="entry name" value="ABC TRANSPORTER, ATP-BINDING PROTEIN"/>
    <property type="match status" value="1"/>
</dbReference>
<feature type="non-terminal residue" evidence="4">
    <location>
        <position position="177"/>
    </location>
</feature>
<dbReference type="PROSITE" id="PS00211">
    <property type="entry name" value="ABC_TRANSPORTER_1"/>
    <property type="match status" value="1"/>
</dbReference>
<evidence type="ECO:0000256" key="2">
    <source>
        <dbReference type="ARBA" id="ARBA00022448"/>
    </source>
</evidence>
<dbReference type="Gene3D" id="3.40.50.300">
    <property type="entry name" value="P-loop containing nucleotide triphosphate hydrolases"/>
    <property type="match status" value="1"/>
</dbReference>
<evidence type="ECO:0000259" key="3">
    <source>
        <dbReference type="PROSITE" id="PS50893"/>
    </source>
</evidence>
<dbReference type="GO" id="GO:0016887">
    <property type="term" value="F:ATP hydrolysis activity"/>
    <property type="evidence" value="ECO:0007669"/>
    <property type="project" value="InterPro"/>
</dbReference>
<evidence type="ECO:0000313" key="5">
    <source>
        <dbReference type="Proteomes" id="UP000824261"/>
    </source>
</evidence>
<dbReference type="InterPro" id="IPR017871">
    <property type="entry name" value="ABC_transporter-like_CS"/>
</dbReference>
<proteinExistence type="inferred from homology"/>
<keyword evidence="2" id="KW-0813">Transport</keyword>
<organism evidence="4 5">
    <name type="scientific">Candidatus Aveggerthella stercoripullorum</name>
    <dbReference type="NCBI Taxonomy" id="2840688"/>
    <lineage>
        <taxon>Bacteria</taxon>
        <taxon>Bacillati</taxon>
        <taxon>Actinomycetota</taxon>
        <taxon>Coriobacteriia</taxon>
        <taxon>Eggerthellales</taxon>
        <taxon>Eggerthellaceae</taxon>
        <taxon>Eggerthellaceae incertae sedis</taxon>
        <taxon>Candidatus Aveggerthella</taxon>
    </lineage>
</organism>
<protein>
    <submittedName>
        <fullName evidence="4">ATP-binding cassette domain-containing protein</fullName>
    </submittedName>
</protein>
<keyword evidence="4" id="KW-0067">ATP-binding</keyword>
<evidence type="ECO:0000313" key="4">
    <source>
        <dbReference type="EMBL" id="HIR02132.1"/>
    </source>
</evidence>
<accession>A0A9D1D516</accession>
<gene>
    <name evidence="4" type="ORF">IAA69_07735</name>
</gene>
<dbReference type="Pfam" id="PF00005">
    <property type="entry name" value="ABC_tran"/>
    <property type="match status" value="1"/>
</dbReference>
<dbReference type="Proteomes" id="UP000824261">
    <property type="component" value="Unassembled WGS sequence"/>
</dbReference>
<reference evidence="4" key="2">
    <citation type="journal article" date="2021" name="PeerJ">
        <title>Extensive microbial diversity within the chicken gut microbiome revealed by metagenomics and culture.</title>
        <authorList>
            <person name="Gilroy R."/>
            <person name="Ravi A."/>
            <person name="Getino M."/>
            <person name="Pursley I."/>
            <person name="Horton D.L."/>
            <person name="Alikhan N.F."/>
            <person name="Baker D."/>
            <person name="Gharbi K."/>
            <person name="Hall N."/>
            <person name="Watson M."/>
            <person name="Adriaenssens E.M."/>
            <person name="Foster-Nyarko E."/>
            <person name="Jarju S."/>
            <person name="Secka A."/>
            <person name="Antonio M."/>
            <person name="Oren A."/>
            <person name="Chaudhuri R.R."/>
            <person name="La Ragione R."/>
            <person name="Hildebrand F."/>
            <person name="Pallen M.J."/>
        </authorList>
    </citation>
    <scope>NUCLEOTIDE SEQUENCE</scope>
    <source>
        <strain evidence="4">ChiGjej1B1-2707</strain>
    </source>
</reference>
<dbReference type="EMBL" id="DVGB01000091">
    <property type="protein sequence ID" value="HIR02132.1"/>
    <property type="molecule type" value="Genomic_DNA"/>
</dbReference>
<dbReference type="AlphaFoldDB" id="A0A9D1D516"/>
<comment type="caution">
    <text evidence="4">The sequence shown here is derived from an EMBL/GenBank/DDBJ whole genome shotgun (WGS) entry which is preliminary data.</text>
</comment>
<dbReference type="InterPro" id="IPR003439">
    <property type="entry name" value="ABC_transporter-like_ATP-bd"/>
</dbReference>
<dbReference type="InterPro" id="IPR027417">
    <property type="entry name" value="P-loop_NTPase"/>
</dbReference>